<name>A0AAT9URY7_9POXV</name>
<evidence type="ECO:0000313" key="3">
    <source>
        <dbReference type="EMBL" id="WHV01445.1"/>
    </source>
</evidence>
<protein>
    <submittedName>
        <fullName evidence="3">Uncharacterized protein</fullName>
    </submittedName>
</protein>
<keyword evidence="1" id="KW-0812">Transmembrane</keyword>
<evidence type="ECO:0000313" key="2">
    <source>
        <dbReference type="EMBL" id="WHV01118.1"/>
    </source>
</evidence>
<keyword evidence="1" id="KW-1133">Transmembrane helix</keyword>
<feature type="transmembrane region" description="Helical" evidence="1">
    <location>
        <begin position="26"/>
        <end position="50"/>
    </location>
</feature>
<organism evidence="3">
    <name type="scientific">Condorpox virus</name>
    <dbReference type="NCBI Taxonomy" id="3049970"/>
    <lineage>
        <taxon>Viruses</taxon>
        <taxon>Varidnaviria</taxon>
        <taxon>Bamfordvirae</taxon>
        <taxon>Nucleocytoviricota</taxon>
        <taxon>Pokkesviricetes</taxon>
        <taxon>Chitovirales</taxon>
        <taxon>Poxviridae</taxon>
        <taxon>Chordopoxvirinae</taxon>
        <taxon>Avipoxvirus</taxon>
    </lineage>
</organism>
<sequence length="158" mass="17843">MDKIPLIEKQNNSCNMRIDTVRKISIASMCVSLFLIGIIAGYIGGFYTIVSFNSNFTHGKIGYYSWFCHDGACYKEVLMLPSNYSHSKYVCENLMNGKLPTTSDIPIMKLFSPIKDLDMFWLETPKDSEECLCVPKGDYVKYSKGLCNATISTVCVIR</sequence>
<reference evidence="3" key="1">
    <citation type="submission" date="2023-04" db="EMBL/GenBank/DDBJ databases">
        <title>Genomic characterization of avipoxvirus isolates from Andean condor (Vultur gryphus).</title>
        <authorList>
            <person name="Butt S.L."/>
            <person name="Do Nascimento G.M."/>
            <person name="Tripathy D.N."/>
            <person name="Diel D.G."/>
        </authorList>
    </citation>
    <scope>NUCLEOTIDE SEQUENCE</scope>
    <source>
        <strain evidence="3">CDPV99</strain>
    </source>
</reference>
<dbReference type="EMBL" id="OQ865376">
    <property type="protein sequence ID" value="WHV01118.1"/>
    <property type="molecule type" value="Genomic_DNA"/>
</dbReference>
<keyword evidence="1" id="KW-0472">Membrane</keyword>
<gene>
    <name evidence="2" type="ORF">CDPV99-002</name>
    <name evidence="3" type="ORF">CDPV99-329</name>
</gene>
<dbReference type="EMBL" id="OQ865376">
    <property type="protein sequence ID" value="WHV01445.1"/>
    <property type="molecule type" value="Genomic_DNA"/>
</dbReference>
<accession>A0AAT9URY7</accession>
<evidence type="ECO:0000256" key="1">
    <source>
        <dbReference type="SAM" id="Phobius"/>
    </source>
</evidence>
<proteinExistence type="predicted"/>